<dbReference type="SMART" id="SM00116">
    <property type="entry name" value="CBS"/>
    <property type="match status" value="2"/>
</dbReference>
<dbReference type="AlphaFoldDB" id="Q2SL88"/>
<dbReference type="OrthoDB" id="9793295at2"/>
<dbReference type="SUPFAM" id="SSF54631">
    <property type="entry name" value="CBS-domain pair"/>
    <property type="match status" value="1"/>
</dbReference>
<sequence length="155" mass="17530">MTLVASDIMTPHIKSVPASWTMQKFGAFLAQNGISGSPVVNDRNEVVGIATLSDIADFHLNHVDTNYDAQMTPEEQKEARRLRQFIFEEMVKVPVEVGDIMSPILLYVTETTPLSEVAELMMKEHLHRIFVLREKKVVGIITTYDMLKVLKESLN</sequence>
<proteinExistence type="predicted"/>
<dbReference type="KEGG" id="hch:HCH_01740"/>
<dbReference type="EMBL" id="CP000155">
    <property type="protein sequence ID" value="ABC28586.1"/>
    <property type="molecule type" value="Genomic_DNA"/>
</dbReference>
<keyword evidence="2" id="KW-0129">CBS domain</keyword>
<evidence type="ECO:0000256" key="2">
    <source>
        <dbReference type="PROSITE-ProRule" id="PRU00703"/>
    </source>
</evidence>
<dbReference type="HOGENOM" id="CLU_040681_9_0_6"/>
<dbReference type="eggNOG" id="COG0517">
    <property type="taxonomic scope" value="Bacteria"/>
</dbReference>
<name>Q2SL88_HAHCH</name>
<dbReference type="InterPro" id="IPR000644">
    <property type="entry name" value="CBS_dom"/>
</dbReference>
<dbReference type="InterPro" id="IPR046342">
    <property type="entry name" value="CBS_dom_sf"/>
</dbReference>
<dbReference type="PANTHER" id="PTHR48108:SF26">
    <property type="entry name" value="CBS DOMAIN-CONTAINING PROTEIN DDB_G0289609"/>
    <property type="match status" value="1"/>
</dbReference>
<dbReference type="InterPro" id="IPR051462">
    <property type="entry name" value="CBS_domain-containing"/>
</dbReference>
<evidence type="ECO:0000259" key="3">
    <source>
        <dbReference type="PROSITE" id="PS51371"/>
    </source>
</evidence>
<dbReference type="PANTHER" id="PTHR48108">
    <property type="entry name" value="CBS DOMAIN-CONTAINING PROTEIN CBSX2, CHLOROPLASTIC"/>
    <property type="match status" value="1"/>
</dbReference>
<dbReference type="Pfam" id="PF00571">
    <property type="entry name" value="CBS"/>
    <property type="match status" value="2"/>
</dbReference>
<gene>
    <name evidence="4" type="ordered locus">HCH_01740</name>
</gene>
<dbReference type="PROSITE" id="PS51371">
    <property type="entry name" value="CBS"/>
    <property type="match status" value="2"/>
</dbReference>
<evidence type="ECO:0000256" key="1">
    <source>
        <dbReference type="ARBA" id="ARBA00022737"/>
    </source>
</evidence>
<accession>Q2SL88</accession>
<reference evidence="4 5" key="1">
    <citation type="journal article" date="2005" name="Nucleic Acids Res.">
        <title>Genomic blueprint of Hahella chejuensis, a marine microbe producing an algicidal agent.</title>
        <authorList>
            <person name="Jeong H."/>
            <person name="Yim J.H."/>
            <person name="Lee C."/>
            <person name="Choi S.-H."/>
            <person name="Park Y.K."/>
            <person name="Yoon S.H."/>
            <person name="Hur C.-G."/>
            <person name="Kang H.-Y."/>
            <person name="Kim D."/>
            <person name="Lee H.H."/>
            <person name="Park K.H."/>
            <person name="Park S.-H."/>
            <person name="Park H.-S."/>
            <person name="Lee H.K."/>
            <person name="Oh T.K."/>
            <person name="Kim J.F."/>
        </authorList>
    </citation>
    <scope>NUCLEOTIDE SEQUENCE [LARGE SCALE GENOMIC DNA]</scope>
    <source>
        <strain evidence="4 5">KCTC 2396</strain>
    </source>
</reference>
<feature type="domain" description="CBS" evidence="3">
    <location>
        <begin position="9"/>
        <end position="65"/>
    </location>
</feature>
<keyword evidence="5" id="KW-1185">Reference proteome</keyword>
<evidence type="ECO:0000313" key="5">
    <source>
        <dbReference type="Proteomes" id="UP000000238"/>
    </source>
</evidence>
<dbReference type="Proteomes" id="UP000000238">
    <property type="component" value="Chromosome"/>
</dbReference>
<feature type="domain" description="CBS" evidence="3">
    <location>
        <begin position="101"/>
        <end position="155"/>
    </location>
</feature>
<dbReference type="Gene3D" id="3.10.580.10">
    <property type="entry name" value="CBS-domain"/>
    <property type="match status" value="1"/>
</dbReference>
<evidence type="ECO:0000313" key="4">
    <source>
        <dbReference type="EMBL" id="ABC28586.1"/>
    </source>
</evidence>
<protein>
    <submittedName>
        <fullName evidence="4">FOG: CBS domain</fullName>
    </submittedName>
</protein>
<dbReference type="STRING" id="349521.HCH_01740"/>
<keyword evidence="1" id="KW-0677">Repeat</keyword>
<dbReference type="RefSeq" id="WP_011395658.1">
    <property type="nucleotide sequence ID" value="NC_007645.1"/>
</dbReference>
<organism evidence="4 5">
    <name type="scientific">Hahella chejuensis (strain KCTC 2396)</name>
    <dbReference type="NCBI Taxonomy" id="349521"/>
    <lineage>
        <taxon>Bacteria</taxon>
        <taxon>Pseudomonadati</taxon>
        <taxon>Pseudomonadota</taxon>
        <taxon>Gammaproteobacteria</taxon>
        <taxon>Oceanospirillales</taxon>
        <taxon>Hahellaceae</taxon>
        <taxon>Hahella</taxon>
    </lineage>
</organism>